<dbReference type="InterPro" id="IPR036388">
    <property type="entry name" value="WH-like_DNA-bd_sf"/>
</dbReference>
<dbReference type="Gene3D" id="1.10.10.10">
    <property type="entry name" value="Winged helix-like DNA-binding domain superfamily/Winged helix DNA-binding domain"/>
    <property type="match status" value="1"/>
</dbReference>
<dbReference type="GO" id="GO:0006950">
    <property type="term" value="P:response to stress"/>
    <property type="evidence" value="ECO:0007669"/>
    <property type="project" value="TreeGrafter"/>
</dbReference>
<dbReference type="PANTHER" id="PTHR33164">
    <property type="entry name" value="TRANSCRIPTIONAL REGULATOR, MARR FAMILY"/>
    <property type="match status" value="1"/>
</dbReference>
<comment type="caution">
    <text evidence="2">The sequence shown here is derived from an EMBL/GenBank/DDBJ whole genome shotgun (WGS) entry which is preliminary data.</text>
</comment>
<protein>
    <submittedName>
        <fullName evidence="2">MarR family transcriptional regulator</fullName>
    </submittedName>
</protein>
<dbReference type="Proteomes" id="UP000284543">
    <property type="component" value="Unassembled WGS sequence"/>
</dbReference>
<dbReference type="PRINTS" id="PR00598">
    <property type="entry name" value="HTHMARR"/>
</dbReference>
<dbReference type="InterPro" id="IPR039422">
    <property type="entry name" value="MarR/SlyA-like"/>
</dbReference>
<sequence length="165" mass="19013">MNREPADSRHVGEHFMEFAIDFFNLAKNSYHQQNQIRANSAAFQVLMQLNQPDRQAPTMSEMALQLGITKQQLTKLINDLEEKNLVRRQHSSRNRRHVYLMITPEGASIMKQLREAMLECTVSRLSSYNQEELAELDDCLIRLNTLLEKFAAAEDIASCGDFPEL</sequence>
<name>A0A412Z922_9FIRM</name>
<dbReference type="Pfam" id="PF12802">
    <property type="entry name" value="MarR_2"/>
    <property type="match status" value="1"/>
</dbReference>
<dbReference type="InterPro" id="IPR000835">
    <property type="entry name" value="HTH_MarR-typ"/>
</dbReference>
<dbReference type="PROSITE" id="PS50995">
    <property type="entry name" value="HTH_MARR_2"/>
    <property type="match status" value="1"/>
</dbReference>
<dbReference type="EMBL" id="QRZM01000003">
    <property type="protein sequence ID" value="RGV76597.1"/>
    <property type="molecule type" value="Genomic_DNA"/>
</dbReference>
<dbReference type="InterPro" id="IPR036390">
    <property type="entry name" value="WH_DNA-bd_sf"/>
</dbReference>
<proteinExistence type="predicted"/>
<dbReference type="AlphaFoldDB" id="A0A412Z922"/>
<reference evidence="2 3" key="1">
    <citation type="submission" date="2018-08" db="EMBL/GenBank/DDBJ databases">
        <title>A genome reference for cultivated species of the human gut microbiota.</title>
        <authorList>
            <person name="Zou Y."/>
            <person name="Xue W."/>
            <person name="Luo G."/>
        </authorList>
    </citation>
    <scope>NUCLEOTIDE SEQUENCE [LARGE SCALE GENOMIC DNA]</scope>
    <source>
        <strain evidence="2 3">AF14-18</strain>
    </source>
</reference>
<dbReference type="SUPFAM" id="SSF46785">
    <property type="entry name" value="Winged helix' DNA-binding domain"/>
    <property type="match status" value="1"/>
</dbReference>
<evidence type="ECO:0000313" key="2">
    <source>
        <dbReference type="EMBL" id="RGV76597.1"/>
    </source>
</evidence>
<dbReference type="GO" id="GO:0003700">
    <property type="term" value="F:DNA-binding transcription factor activity"/>
    <property type="evidence" value="ECO:0007669"/>
    <property type="project" value="InterPro"/>
</dbReference>
<evidence type="ECO:0000259" key="1">
    <source>
        <dbReference type="PROSITE" id="PS50995"/>
    </source>
</evidence>
<dbReference type="SMART" id="SM00347">
    <property type="entry name" value="HTH_MARR"/>
    <property type="match status" value="1"/>
</dbReference>
<dbReference type="RefSeq" id="WP_118018272.1">
    <property type="nucleotide sequence ID" value="NZ_CATYQV010000030.1"/>
</dbReference>
<feature type="domain" description="HTH marR-type" evidence="1">
    <location>
        <begin position="1"/>
        <end position="145"/>
    </location>
</feature>
<evidence type="ECO:0000313" key="3">
    <source>
        <dbReference type="Proteomes" id="UP000284543"/>
    </source>
</evidence>
<accession>A0A412Z922</accession>
<dbReference type="PANTHER" id="PTHR33164:SF43">
    <property type="entry name" value="HTH-TYPE TRANSCRIPTIONAL REPRESSOR YETL"/>
    <property type="match status" value="1"/>
</dbReference>
<organism evidence="2 3">
    <name type="scientific">Enterocloster bolteae</name>
    <dbReference type="NCBI Taxonomy" id="208479"/>
    <lineage>
        <taxon>Bacteria</taxon>
        <taxon>Bacillati</taxon>
        <taxon>Bacillota</taxon>
        <taxon>Clostridia</taxon>
        <taxon>Lachnospirales</taxon>
        <taxon>Lachnospiraceae</taxon>
        <taxon>Enterocloster</taxon>
    </lineage>
</organism>
<gene>
    <name evidence="2" type="ORF">DWW02_08465</name>
</gene>